<dbReference type="EMBL" id="CM047910">
    <property type="protein sequence ID" value="KAJ0074911.1"/>
    <property type="molecule type" value="Genomic_DNA"/>
</dbReference>
<proteinExistence type="predicted"/>
<name>A0ACC0ZSG6_9ROSI</name>
<accession>A0ACC0ZSG6</accession>
<comment type="caution">
    <text evidence="1">The sequence shown here is derived from an EMBL/GenBank/DDBJ whole genome shotgun (WGS) entry which is preliminary data.</text>
</comment>
<gene>
    <name evidence="1" type="ORF">Patl1_34297</name>
</gene>
<organism evidence="1 2">
    <name type="scientific">Pistacia atlantica</name>
    <dbReference type="NCBI Taxonomy" id="434234"/>
    <lineage>
        <taxon>Eukaryota</taxon>
        <taxon>Viridiplantae</taxon>
        <taxon>Streptophyta</taxon>
        <taxon>Embryophyta</taxon>
        <taxon>Tracheophyta</taxon>
        <taxon>Spermatophyta</taxon>
        <taxon>Magnoliopsida</taxon>
        <taxon>eudicotyledons</taxon>
        <taxon>Gunneridae</taxon>
        <taxon>Pentapetalae</taxon>
        <taxon>rosids</taxon>
        <taxon>malvids</taxon>
        <taxon>Sapindales</taxon>
        <taxon>Anacardiaceae</taxon>
        <taxon>Pistacia</taxon>
    </lineage>
</organism>
<evidence type="ECO:0000313" key="2">
    <source>
        <dbReference type="Proteomes" id="UP001164250"/>
    </source>
</evidence>
<keyword evidence="2" id="KW-1185">Reference proteome</keyword>
<protein>
    <submittedName>
        <fullName evidence="1">Uncharacterized protein</fullName>
    </submittedName>
</protein>
<dbReference type="Proteomes" id="UP001164250">
    <property type="component" value="Chromosome 15"/>
</dbReference>
<evidence type="ECO:0000313" key="1">
    <source>
        <dbReference type="EMBL" id="KAJ0074911.1"/>
    </source>
</evidence>
<sequence length="164" mass="17360">MEATKEDSRLLNKIIPPRLEDAGLEDCALPPDSIKEAFFKAASVVKSRATSFFHSDDEEEDCLDDPWPQTKNVSDAMAPGPCGVVKGGGVVEEGEDKVMVTGGGGGSDVAEEKYDVVGGGDRDVAEGKGGSGCVEGLNGLKIEDKEKKKENKESERPTLVEGFV</sequence>
<reference evidence="2" key="1">
    <citation type="journal article" date="2023" name="G3 (Bethesda)">
        <title>Genome assembly and association tests identify interacting loci associated with vigor, precocity, and sex in interspecific pistachio rootstocks.</title>
        <authorList>
            <person name="Palmer W."/>
            <person name="Jacygrad E."/>
            <person name="Sagayaradj S."/>
            <person name="Cavanaugh K."/>
            <person name="Han R."/>
            <person name="Bertier L."/>
            <person name="Beede B."/>
            <person name="Kafkas S."/>
            <person name="Golino D."/>
            <person name="Preece J."/>
            <person name="Michelmore R."/>
        </authorList>
    </citation>
    <scope>NUCLEOTIDE SEQUENCE [LARGE SCALE GENOMIC DNA]</scope>
</reference>